<protein>
    <submittedName>
        <fullName evidence="8">Uncharacterized protein</fullName>
    </submittedName>
</protein>
<dbReference type="Pfam" id="PF02932">
    <property type="entry name" value="Neur_chan_memb"/>
    <property type="match status" value="1"/>
</dbReference>
<dbReference type="InterPro" id="IPR006201">
    <property type="entry name" value="Neur_channel"/>
</dbReference>
<reference evidence="8" key="1">
    <citation type="submission" date="2019-08" db="EMBL/GenBank/DDBJ databases">
        <title>The improved chromosome-level genome for the pearl oyster Pinctada fucata martensii using PacBio sequencing and Hi-C.</title>
        <authorList>
            <person name="Zheng Z."/>
        </authorList>
    </citation>
    <scope>NUCLEOTIDE SEQUENCE</scope>
    <source>
        <strain evidence="8">ZZ-2019</strain>
        <tissue evidence="8">Adductor muscle</tissue>
    </source>
</reference>
<feature type="transmembrane region" description="Helical" evidence="5">
    <location>
        <begin position="365"/>
        <end position="387"/>
    </location>
</feature>
<evidence type="ECO:0000256" key="3">
    <source>
        <dbReference type="ARBA" id="ARBA00022989"/>
    </source>
</evidence>
<feature type="domain" description="Neurotransmitter-gated ion-channel ligand-binding" evidence="6">
    <location>
        <begin position="8"/>
        <end position="191"/>
    </location>
</feature>
<feature type="transmembrane region" description="Helical" evidence="5">
    <location>
        <begin position="207"/>
        <end position="228"/>
    </location>
</feature>
<keyword evidence="4 5" id="KW-0472">Membrane</keyword>
<dbReference type="InterPro" id="IPR006029">
    <property type="entry name" value="Neurotrans-gated_channel_TM"/>
</dbReference>
<dbReference type="InterPro" id="IPR006202">
    <property type="entry name" value="Neur_chan_lig-bd"/>
</dbReference>
<keyword evidence="5" id="KW-0407">Ion channel</keyword>
<dbReference type="EMBL" id="VSWD01000005">
    <property type="protein sequence ID" value="KAK3102180.1"/>
    <property type="molecule type" value="Genomic_DNA"/>
</dbReference>
<dbReference type="SUPFAM" id="SSF63712">
    <property type="entry name" value="Nicotinic receptor ligand binding domain-like"/>
    <property type="match status" value="1"/>
</dbReference>
<evidence type="ECO:0000259" key="7">
    <source>
        <dbReference type="Pfam" id="PF02932"/>
    </source>
</evidence>
<dbReference type="PRINTS" id="PR00252">
    <property type="entry name" value="NRIONCHANNEL"/>
</dbReference>
<comment type="caution">
    <text evidence="8">The sequence shown here is derived from an EMBL/GenBank/DDBJ whole genome shotgun (WGS) entry which is preliminary data.</text>
</comment>
<accession>A0AA89BZ90</accession>
<evidence type="ECO:0000256" key="4">
    <source>
        <dbReference type="ARBA" id="ARBA00023136"/>
    </source>
</evidence>
<dbReference type="PROSITE" id="PS00236">
    <property type="entry name" value="NEUROTR_ION_CHANNEL"/>
    <property type="match status" value="1"/>
</dbReference>
<dbReference type="GO" id="GO:0004888">
    <property type="term" value="F:transmembrane signaling receptor activity"/>
    <property type="evidence" value="ECO:0007669"/>
    <property type="project" value="InterPro"/>
</dbReference>
<dbReference type="GO" id="GO:0005230">
    <property type="term" value="F:extracellular ligand-gated monoatomic ion channel activity"/>
    <property type="evidence" value="ECO:0007669"/>
    <property type="project" value="InterPro"/>
</dbReference>
<evidence type="ECO:0000313" key="9">
    <source>
        <dbReference type="Proteomes" id="UP001186944"/>
    </source>
</evidence>
<dbReference type="InterPro" id="IPR036734">
    <property type="entry name" value="Neur_chan_lig-bd_sf"/>
</dbReference>
<keyword evidence="2 5" id="KW-0812">Transmembrane</keyword>
<comment type="similarity">
    <text evidence="5">Belongs to the ligand-gated ion channel (TC 1.A.9) family.</text>
</comment>
<evidence type="ECO:0000259" key="6">
    <source>
        <dbReference type="Pfam" id="PF02931"/>
    </source>
</evidence>
<dbReference type="FunFam" id="2.70.170.10:FF:000028">
    <property type="entry name" value="AcetylCholine Receptor"/>
    <property type="match status" value="1"/>
</dbReference>
<evidence type="ECO:0000256" key="2">
    <source>
        <dbReference type="ARBA" id="ARBA00022692"/>
    </source>
</evidence>
<name>A0AA89BZ90_PINIB</name>
<evidence type="ECO:0000313" key="8">
    <source>
        <dbReference type="EMBL" id="KAK3102180.1"/>
    </source>
</evidence>
<dbReference type="Gene3D" id="2.70.170.10">
    <property type="entry name" value="Neurotransmitter-gated ion-channel ligand-binding domain"/>
    <property type="match status" value="1"/>
</dbReference>
<feature type="transmembrane region" description="Helical" evidence="5">
    <location>
        <begin position="234"/>
        <end position="252"/>
    </location>
</feature>
<evidence type="ECO:0000256" key="5">
    <source>
        <dbReference type="RuleBase" id="RU000687"/>
    </source>
</evidence>
<gene>
    <name evidence="8" type="ORF">FSP39_009411</name>
</gene>
<dbReference type="GO" id="GO:0016020">
    <property type="term" value="C:membrane"/>
    <property type="evidence" value="ECO:0007669"/>
    <property type="project" value="UniProtKB-SubCell"/>
</dbReference>
<dbReference type="Pfam" id="PF02931">
    <property type="entry name" value="Neur_chan_LBD"/>
    <property type="match status" value="1"/>
</dbReference>
<dbReference type="Gene3D" id="1.20.58.390">
    <property type="entry name" value="Neurotransmitter-gated ion-channel transmembrane domain"/>
    <property type="match status" value="1"/>
</dbReference>
<keyword evidence="5" id="KW-0406">Ion transport</keyword>
<dbReference type="CDD" id="cd18989">
    <property type="entry name" value="LGIC_ECD_cation"/>
    <property type="match status" value="1"/>
</dbReference>
<dbReference type="InterPro" id="IPR038050">
    <property type="entry name" value="Neuro_actylchol_rec"/>
</dbReference>
<evidence type="ECO:0000256" key="1">
    <source>
        <dbReference type="ARBA" id="ARBA00004141"/>
    </source>
</evidence>
<feature type="transmembrane region" description="Helical" evidence="5">
    <location>
        <begin position="264"/>
        <end position="291"/>
    </location>
</feature>
<keyword evidence="5" id="KW-0813">Transport</keyword>
<feature type="domain" description="Neurotransmitter-gated ion-channel transmembrane" evidence="7">
    <location>
        <begin position="209"/>
        <end position="281"/>
    </location>
</feature>
<keyword evidence="9" id="KW-1185">Reference proteome</keyword>
<dbReference type="Proteomes" id="UP001186944">
    <property type="component" value="Unassembled WGS sequence"/>
</dbReference>
<comment type="subcellular location">
    <subcellularLocation>
        <location evidence="1">Membrane</location>
        <topology evidence="1">Multi-pass membrane protein</topology>
    </subcellularLocation>
</comment>
<dbReference type="CDD" id="cd19051">
    <property type="entry name" value="LGIC_TM_cation"/>
    <property type="match status" value="1"/>
</dbReference>
<sequence length="392" mass="44412">MTTKSEYDLHTVLFSNYSSDIRPVNDEKAKLTINVTAFLTSIVGLDEPSGQLVTTMAFVFTWIDIGLLWSPDDYDGRTNIYVDFRRIWTPPIFLLNPSQSLQRLGNEGGKTPVRHDGLVTWSVGGIMHSTCHVDVTYFPFDEQKCLIKFNAFEYEFLIEYQILQSSMNMLLFTENGVWQVEKTEVTTYQYTIICTLYLKRRSTFYQLNIITPIMILVFLNSMVFLLPAESGERVGFAVTILLSVSVYMTIIADSLPSTSKPVSILNYVLIFFLTQSAVICIKTIIGIRMYAKADLRTTSTFLHGIVKLFKSGSLVRVCEDRKVHIDNDTKDGSEKKAMGIDCKTTQDENDRNAITWTLVAEAFDRLSLCVNLILTIVVVVAFIVVIVRGTKH</sequence>
<dbReference type="InterPro" id="IPR036719">
    <property type="entry name" value="Neuro-gated_channel_TM_sf"/>
</dbReference>
<organism evidence="8 9">
    <name type="scientific">Pinctada imbricata</name>
    <name type="common">Atlantic pearl-oyster</name>
    <name type="synonym">Pinctada martensii</name>
    <dbReference type="NCBI Taxonomy" id="66713"/>
    <lineage>
        <taxon>Eukaryota</taxon>
        <taxon>Metazoa</taxon>
        <taxon>Spiralia</taxon>
        <taxon>Lophotrochozoa</taxon>
        <taxon>Mollusca</taxon>
        <taxon>Bivalvia</taxon>
        <taxon>Autobranchia</taxon>
        <taxon>Pteriomorphia</taxon>
        <taxon>Pterioida</taxon>
        <taxon>Pterioidea</taxon>
        <taxon>Pteriidae</taxon>
        <taxon>Pinctada</taxon>
    </lineage>
</organism>
<dbReference type="InterPro" id="IPR018000">
    <property type="entry name" value="Neurotransmitter_ion_chnl_CS"/>
</dbReference>
<proteinExistence type="inferred from homology"/>
<dbReference type="AlphaFoldDB" id="A0AA89BZ90"/>
<dbReference type="SUPFAM" id="SSF90112">
    <property type="entry name" value="Neurotransmitter-gated ion-channel transmembrane pore"/>
    <property type="match status" value="1"/>
</dbReference>
<dbReference type="PANTHER" id="PTHR18945">
    <property type="entry name" value="NEUROTRANSMITTER GATED ION CHANNEL"/>
    <property type="match status" value="1"/>
</dbReference>
<keyword evidence="3 5" id="KW-1133">Transmembrane helix</keyword>